<comment type="caution">
    <text evidence="1">The sequence shown here is derived from an EMBL/GenBank/DDBJ whole genome shotgun (WGS) entry which is preliminary data.</text>
</comment>
<keyword evidence="2" id="KW-1185">Reference proteome</keyword>
<proteinExistence type="predicted"/>
<dbReference type="PANTHER" id="PTHR42905">
    <property type="entry name" value="PHOSPHOENOLPYRUVATE CARBOXYLASE"/>
    <property type="match status" value="1"/>
</dbReference>
<evidence type="ECO:0000313" key="1">
    <source>
        <dbReference type="EMBL" id="TWF47433.1"/>
    </source>
</evidence>
<dbReference type="SUPFAM" id="SSF51621">
    <property type="entry name" value="Phosphoenolpyruvate/pyruvate domain"/>
    <property type="match status" value="1"/>
</dbReference>
<dbReference type="CDD" id="cd00377">
    <property type="entry name" value="ICL_PEPM"/>
    <property type="match status" value="1"/>
</dbReference>
<dbReference type="Gene3D" id="3.20.20.60">
    <property type="entry name" value="Phosphoenolpyruvate-binding domains"/>
    <property type="match status" value="1"/>
</dbReference>
<dbReference type="AlphaFoldDB" id="A0A561QAP5"/>
<reference evidence="1 2" key="1">
    <citation type="submission" date="2019-06" db="EMBL/GenBank/DDBJ databases">
        <title>Sorghum-associated microbial communities from plants grown in Nebraska, USA.</title>
        <authorList>
            <person name="Schachtman D."/>
        </authorList>
    </citation>
    <scope>NUCLEOTIDE SEQUENCE [LARGE SCALE GENOMIC DNA]</scope>
    <source>
        <strain evidence="1 2">1225</strain>
    </source>
</reference>
<dbReference type="InterPro" id="IPR039556">
    <property type="entry name" value="ICL/PEPM"/>
</dbReference>
<gene>
    <name evidence="1" type="ORF">FHW37_11272</name>
</gene>
<sequence>MQSERTDGTRPQAGPARLTPAGARKQLRTILAGDKCVSPASVYDPLSMRMAADLGFELAMLGGSVAALAVLGAPDHGLLTLSEFAGLCRRLCRTGALPLLVDADHGFGNALNVMRCVEELETAGIAGMTLEDSELPAPFAAPEGRITGIDEAAAKIAAAVSARSDPDFIVVGRTTVGAKMAGSGRPADDLRDRTSAFAAAGAQAIFLARARTIAEVEMAAEASGLPVILAAAKGELEKADLAALGVRICLRGHDTIVRATAGAWQSLADAAGSEQSRPDGLMARFSEEDRYERLISAHLKPPAG</sequence>
<dbReference type="Pfam" id="PF13714">
    <property type="entry name" value="PEP_mutase"/>
    <property type="match status" value="1"/>
</dbReference>
<dbReference type="RefSeq" id="WP_186458453.1">
    <property type="nucleotide sequence ID" value="NZ_VIWP01000012.1"/>
</dbReference>
<dbReference type="EMBL" id="VIWP01000012">
    <property type="protein sequence ID" value="TWF47433.1"/>
    <property type="molecule type" value="Genomic_DNA"/>
</dbReference>
<accession>A0A561QAP5</accession>
<dbReference type="GO" id="GO:0019629">
    <property type="term" value="P:propionate catabolic process, 2-methylcitrate cycle"/>
    <property type="evidence" value="ECO:0007669"/>
    <property type="project" value="TreeGrafter"/>
</dbReference>
<dbReference type="Proteomes" id="UP000320653">
    <property type="component" value="Unassembled WGS sequence"/>
</dbReference>
<dbReference type="GO" id="GO:0046421">
    <property type="term" value="F:methylisocitrate lyase activity"/>
    <property type="evidence" value="ECO:0007669"/>
    <property type="project" value="TreeGrafter"/>
</dbReference>
<dbReference type="InterPro" id="IPR040442">
    <property type="entry name" value="Pyrv_kinase-like_dom_sf"/>
</dbReference>
<dbReference type="InterPro" id="IPR015813">
    <property type="entry name" value="Pyrv/PenolPyrv_kinase-like_dom"/>
</dbReference>
<dbReference type="PANTHER" id="PTHR42905:SF3">
    <property type="entry name" value="OXALOACETATE DECARBOXYLASE"/>
    <property type="match status" value="1"/>
</dbReference>
<name>A0A561QAP5_9HYPH</name>
<organism evidence="1 2">
    <name type="scientific">Neorhizobium alkalisoli</name>
    <dbReference type="NCBI Taxonomy" id="528178"/>
    <lineage>
        <taxon>Bacteria</taxon>
        <taxon>Pseudomonadati</taxon>
        <taxon>Pseudomonadota</taxon>
        <taxon>Alphaproteobacteria</taxon>
        <taxon>Hyphomicrobiales</taxon>
        <taxon>Rhizobiaceae</taxon>
        <taxon>Rhizobium/Agrobacterium group</taxon>
        <taxon>Neorhizobium</taxon>
    </lineage>
</organism>
<protein>
    <submittedName>
        <fullName evidence="1">Carboxyvinyl-carboxyphosphonate phosphorylmutase</fullName>
    </submittedName>
</protein>
<evidence type="ECO:0000313" key="2">
    <source>
        <dbReference type="Proteomes" id="UP000320653"/>
    </source>
</evidence>